<protein>
    <recommendedName>
        <fullName evidence="4">Immunoglobulin V-set domain-containing protein</fullName>
    </recommendedName>
</protein>
<dbReference type="AlphaFoldDB" id="A0A8T0B7K4"/>
<gene>
    <name evidence="2" type="ORF">HF521_001805</name>
</gene>
<feature type="signal peptide" evidence="1">
    <location>
        <begin position="1"/>
        <end position="26"/>
    </location>
</feature>
<evidence type="ECO:0000313" key="3">
    <source>
        <dbReference type="Proteomes" id="UP000606274"/>
    </source>
</evidence>
<dbReference type="Gene3D" id="2.60.40.10">
    <property type="entry name" value="Immunoglobulins"/>
    <property type="match status" value="1"/>
</dbReference>
<evidence type="ECO:0008006" key="4">
    <source>
        <dbReference type="Google" id="ProtNLM"/>
    </source>
</evidence>
<dbReference type="Proteomes" id="UP000606274">
    <property type="component" value="Unassembled WGS sequence"/>
</dbReference>
<evidence type="ECO:0000313" key="2">
    <source>
        <dbReference type="EMBL" id="KAF7702522.1"/>
    </source>
</evidence>
<keyword evidence="3" id="KW-1185">Reference proteome</keyword>
<sequence>MISLHYFYIICFSSAVFLSADSQILSAPVGSTVVLPCVKIYEGEGYENRVDVPQDNLLKGNCSLVLKKVRILDAGFYESHLSVKRMKRASTTKWVLLQSIELAVYEKPEEIQHDISYSRAEESFYKRLIAGAGVKSHQPHVILISLLLCLCLLHF</sequence>
<organism evidence="2 3">
    <name type="scientific">Silurus meridionalis</name>
    <name type="common">Southern catfish</name>
    <name type="synonym">Silurus soldatovi meridionalis</name>
    <dbReference type="NCBI Taxonomy" id="175797"/>
    <lineage>
        <taxon>Eukaryota</taxon>
        <taxon>Metazoa</taxon>
        <taxon>Chordata</taxon>
        <taxon>Craniata</taxon>
        <taxon>Vertebrata</taxon>
        <taxon>Euteleostomi</taxon>
        <taxon>Actinopterygii</taxon>
        <taxon>Neopterygii</taxon>
        <taxon>Teleostei</taxon>
        <taxon>Ostariophysi</taxon>
        <taxon>Siluriformes</taxon>
        <taxon>Siluridae</taxon>
        <taxon>Silurus</taxon>
    </lineage>
</organism>
<proteinExistence type="predicted"/>
<name>A0A8T0B7K4_SILME</name>
<feature type="chain" id="PRO_5035842561" description="Immunoglobulin V-set domain-containing protein" evidence="1">
    <location>
        <begin position="27"/>
        <end position="155"/>
    </location>
</feature>
<dbReference type="EMBL" id="JABFDY010000010">
    <property type="protein sequence ID" value="KAF7702522.1"/>
    <property type="molecule type" value="Genomic_DNA"/>
</dbReference>
<keyword evidence="1" id="KW-0732">Signal</keyword>
<reference evidence="2" key="1">
    <citation type="submission" date="2020-08" db="EMBL/GenBank/DDBJ databases">
        <title>Chromosome-level assembly of Southern catfish (Silurus meridionalis) provides insights into visual adaptation to the nocturnal and benthic lifestyles.</title>
        <authorList>
            <person name="Zhang Y."/>
            <person name="Wang D."/>
            <person name="Peng Z."/>
        </authorList>
    </citation>
    <scope>NUCLEOTIDE SEQUENCE</scope>
    <source>
        <strain evidence="2">SWU-2019-XX</strain>
        <tissue evidence="2">Muscle</tissue>
    </source>
</reference>
<dbReference type="InterPro" id="IPR013783">
    <property type="entry name" value="Ig-like_fold"/>
</dbReference>
<comment type="caution">
    <text evidence="2">The sequence shown here is derived from an EMBL/GenBank/DDBJ whole genome shotgun (WGS) entry which is preliminary data.</text>
</comment>
<evidence type="ECO:0000256" key="1">
    <source>
        <dbReference type="SAM" id="SignalP"/>
    </source>
</evidence>
<accession>A0A8T0B7K4</accession>